<dbReference type="InterPro" id="IPR051677">
    <property type="entry name" value="AfsR-DnrI-RedD_regulator"/>
</dbReference>
<dbReference type="EMBL" id="JAAKZW010000077">
    <property type="protein sequence ID" value="NGO77808.1"/>
    <property type="molecule type" value="Genomic_DNA"/>
</dbReference>
<evidence type="ECO:0000313" key="4">
    <source>
        <dbReference type="EMBL" id="NGO77808.1"/>
    </source>
</evidence>
<dbReference type="GO" id="GO:0003677">
    <property type="term" value="F:DNA binding"/>
    <property type="evidence" value="ECO:0007669"/>
    <property type="project" value="InterPro"/>
</dbReference>
<keyword evidence="1" id="KW-0902">Two-component regulatory system</keyword>
<dbReference type="GO" id="GO:0000160">
    <property type="term" value="P:phosphorelay signal transduction system"/>
    <property type="evidence" value="ECO:0007669"/>
    <property type="project" value="UniProtKB-KW"/>
</dbReference>
<dbReference type="PANTHER" id="PTHR35807:SF2">
    <property type="entry name" value="TRANSCRIPTIONAL ACTIVATOR DOMAIN"/>
    <property type="match status" value="1"/>
</dbReference>
<dbReference type="InterPro" id="IPR036388">
    <property type="entry name" value="WH-like_DNA-bd_sf"/>
</dbReference>
<name>A0A6G4XK65_9ACTN</name>
<dbReference type="Pfam" id="PF03704">
    <property type="entry name" value="BTAD"/>
    <property type="match status" value="1"/>
</dbReference>
<proteinExistence type="predicted"/>
<comment type="caution">
    <text evidence="4">The sequence shown here is derived from an EMBL/GenBank/DDBJ whole genome shotgun (WGS) entry which is preliminary data.</text>
</comment>
<dbReference type="SMART" id="SM01043">
    <property type="entry name" value="BTAD"/>
    <property type="match status" value="1"/>
</dbReference>
<dbReference type="InterPro" id="IPR016032">
    <property type="entry name" value="Sig_transdc_resp-reg_C-effctor"/>
</dbReference>
<evidence type="ECO:0000259" key="3">
    <source>
        <dbReference type="SMART" id="SM01043"/>
    </source>
</evidence>
<dbReference type="AlphaFoldDB" id="A0A6G4XK65"/>
<dbReference type="InterPro" id="IPR041664">
    <property type="entry name" value="AAA_16"/>
</dbReference>
<feature type="compositionally biased region" description="Gly residues" evidence="2">
    <location>
        <begin position="763"/>
        <end position="827"/>
    </location>
</feature>
<evidence type="ECO:0000256" key="2">
    <source>
        <dbReference type="SAM" id="MobiDB-lite"/>
    </source>
</evidence>
<dbReference type="Proteomes" id="UP000481109">
    <property type="component" value="Unassembled WGS sequence"/>
</dbReference>
<dbReference type="Gene3D" id="1.25.40.10">
    <property type="entry name" value="Tetratricopeptide repeat domain"/>
    <property type="match status" value="2"/>
</dbReference>
<evidence type="ECO:0000256" key="1">
    <source>
        <dbReference type="ARBA" id="ARBA00023012"/>
    </source>
</evidence>
<dbReference type="SUPFAM" id="SSF46894">
    <property type="entry name" value="C-terminal effector domain of the bipartite response regulators"/>
    <property type="match status" value="1"/>
</dbReference>
<gene>
    <name evidence="4" type="ORF">G6045_19405</name>
</gene>
<sequence length="1177" mass="123242">MDDARQTTGSSDTAPVLRLHLMGGFRAIREEGPAAPERWPRPSAQALVKLLAVTPGHRLHREQAMALCWPEADQQSATGSLRVALHAARRALEPELTPRAASSYLISDGAFLRLDPATVQIDADRIEHAARTALDSGRIGELGAVLDEFTGELLPEDRYANWARARRDQLAALREEVLLALAAAHMAQGSPAEAIGAAEQVLATSPAEELAHRVLIDAYVRQGLRRRAVHQYHLCREALDTELGVRPGPETERLHRVALASPPALSPAIRPTLPAPLRGIRTTPLHGRGAELSRLLADEGPPVRLLTGEAGVGKTRLAGEAARRAVAAGTVVLWGAGHDAEGHTPYGVFAEALDGWLAERSVAERARVGAEYPELAAFLPSLGQVPAVGERSPEEERDRLFRATAGLLGELAAQQPVVLVLDDLHAADTGSYQLLSHLARRGGGGGPGARFLVTYREEELPETDPRRADLAALVRQRLAGVEPVHRLGRDACLAVARDAGGGVEAQRVWELSLGNPLFALELARGPLDTAGGVAPDGVRQLVAERLARLDHDTRRIVEALSAAGAKTATSELLDVAEHGLHPPVRGAAATEALERALGAALIEERPVVVSGRQEPGLAFRHPLVRLTCYEGLSAVRRRQLHGAFAQTVQRRRPDAVDTLAAHFARADDPRAADYLRRAAERAAALYANDTADRYYRDLVARLDVDAARARLAHAHVLRRMGHFEQAAEALRLALAEFERRQAHDDAVLAAAVLAETLVKTSGTGTGAGTGAGSGSGSDTGTDAGPGLGSGTGPGSGSGTGPGSGSGTGPGSGSGGGLGTGGGSGAGSGKSNATAVGRRLLRDHPVTADTAPEPAACHFLALAVIRCVQGRYTDGAEAARQALAAAGKVPGAPGQGLAAKAFAMQAVNLGLNGRFDEAREAGDQALAPAEAYGDPTLLGSVLSTLRENARRAGRLQEAVETGTRALGLAERSGDPTAAAFEQANLAELHLLLEEPEPARALAEQAVAGAEAYDAWCLPYALVTLALVRLRLDAPARAAALLDRAATVATTLGDRQAEHEVRTARAELALRAHRPADALSALDGHTDDAPVSAAWAELLVGRPESALTLARAEVSRAERTGERLAEVEARIALGASLHRAARPGEGAGELARAESLAGVLPYPAGVRRVAWAREILITG</sequence>
<organism evidence="4 5">
    <name type="scientific">Streptomyces mesophilus</name>
    <dbReference type="NCBI Taxonomy" id="1775132"/>
    <lineage>
        <taxon>Bacteria</taxon>
        <taxon>Bacillati</taxon>
        <taxon>Actinomycetota</taxon>
        <taxon>Actinomycetes</taxon>
        <taxon>Kitasatosporales</taxon>
        <taxon>Streptomycetaceae</taxon>
        <taxon>Streptomyces</taxon>
    </lineage>
</organism>
<dbReference type="GO" id="GO:0006355">
    <property type="term" value="P:regulation of DNA-templated transcription"/>
    <property type="evidence" value="ECO:0007669"/>
    <property type="project" value="InterPro"/>
</dbReference>
<dbReference type="Gene3D" id="1.10.10.10">
    <property type="entry name" value="Winged helix-like DNA-binding domain superfamily/Winged helix DNA-binding domain"/>
    <property type="match status" value="1"/>
</dbReference>
<dbReference type="InterPro" id="IPR027417">
    <property type="entry name" value="P-loop_NTPase"/>
</dbReference>
<dbReference type="SUPFAM" id="SSF52540">
    <property type="entry name" value="P-loop containing nucleoside triphosphate hydrolases"/>
    <property type="match status" value="1"/>
</dbReference>
<dbReference type="RefSeq" id="WP_165333265.1">
    <property type="nucleotide sequence ID" value="NZ_JAAKZW010000077.1"/>
</dbReference>
<dbReference type="InterPro" id="IPR019734">
    <property type="entry name" value="TPR_rpt"/>
</dbReference>
<reference evidence="4 5" key="1">
    <citation type="submission" date="2020-02" db="EMBL/GenBank/DDBJ databases">
        <title>Whole-genome analyses of novel actinobacteria.</title>
        <authorList>
            <person name="Sahin N."/>
            <person name="Tokatli A."/>
        </authorList>
    </citation>
    <scope>NUCLEOTIDE SEQUENCE [LARGE SCALE GENOMIC DNA]</scope>
    <source>
        <strain evidence="4 5">YC504</strain>
    </source>
</reference>
<feature type="region of interest" description="Disordered" evidence="2">
    <location>
        <begin position="760"/>
        <end position="832"/>
    </location>
</feature>
<dbReference type="InterPro" id="IPR011990">
    <property type="entry name" value="TPR-like_helical_dom_sf"/>
</dbReference>
<dbReference type="InterPro" id="IPR005158">
    <property type="entry name" value="BTAD"/>
</dbReference>
<dbReference type="SMART" id="SM00028">
    <property type="entry name" value="TPR"/>
    <property type="match status" value="5"/>
</dbReference>
<protein>
    <submittedName>
        <fullName evidence="4">AAA family ATPase</fullName>
    </submittedName>
</protein>
<evidence type="ECO:0000313" key="5">
    <source>
        <dbReference type="Proteomes" id="UP000481109"/>
    </source>
</evidence>
<dbReference type="Gene3D" id="3.40.50.300">
    <property type="entry name" value="P-loop containing nucleotide triphosphate hydrolases"/>
    <property type="match status" value="1"/>
</dbReference>
<feature type="domain" description="Bacterial transcriptional activator" evidence="3">
    <location>
        <begin position="121"/>
        <end position="259"/>
    </location>
</feature>
<dbReference type="SUPFAM" id="SSF48452">
    <property type="entry name" value="TPR-like"/>
    <property type="match status" value="3"/>
</dbReference>
<dbReference type="Pfam" id="PF13191">
    <property type="entry name" value="AAA_16"/>
    <property type="match status" value="1"/>
</dbReference>
<keyword evidence="5" id="KW-1185">Reference proteome</keyword>
<dbReference type="PANTHER" id="PTHR35807">
    <property type="entry name" value="TRANSCRIPTIONAL REGULATOR REDD-RELATED"/>
    <property type="match status" value="1"/>
</dbReference>
<accession>A0A6G4XK65</accession>